<proteinExistence type="predicted"/>
<dbReference type="Proteomes" id="UP000475214">
    <property type="component" value="Unassembled WGS sequence"/>
</dbReference>
<accession>A0A6L9SCX3</accession>
<dbReference type="EMBL" id="JAAGOA010000018">
    <property type="protein sequence ID" value="NEE02927.1"/>
    <property type="molecule type" value="Genomic_DNA"/>
</dbReference>
<comment type="caution">
    <text evidence="2">The sequence shown here is derived from an EMBL/GenBank/DDBJ whole genome shotgun (WGS) entry which is preliminary data.</text>
</comment>
<feature type="transmembrane region" description="Helical" evidence="1">
    <location>
        <begin position="12"/>
        <end position="34"/>
    </location>
</feature>
<keyword evidence="1" id="KW-0472">Membrane</keyword>
<evidence type="ECO:0000256" key="1">
    <source>
        <dbReference type="SAM" id="Phobius"/>
    </source>
</evidence>
<keyword evidence="1" id="KW-1133">Transmembrane helix</keyword>
<dbReference type="RefSeq" id="WP_163741942.1">
    <property type="nucleotide sequence ID" value="NZ_JAAGOA010000018.1"/>
</dbReference>
<organism evidence="2 3">
    <name type="scientific">Phytoactinopolyspora halotolerans</name>
    <dbReference type="NCBI Taxonomy" id="1981512"/>
    <lineage>
        <taxon>Bacteria</taxon>
        <taxon>Bacillati</taxon>
        <taxon>Actinomycetota</taxon>
        <taxon>Actinomycetes</taxon>
        <taxon>Jiangellales</taxon>
        <taxon>Jiangellaceae</taxon>
        <taxon>Phytoactinopolyspora</taxon>
    </lineage>
</organism>
<evidence type="ECO:0000313" key="3">
    <source>
        <dbReference type="Proteomes" id="UP000475214"/>
    </source>
</evidence>
<keyword evidence="1" id="KW-0812">Transmembrane</keyword>
<protein>
    <submittedName>
        <fullName evidence="2">Uncharacterized protein</fullName>
    </submittedName>
</protein>
<sequence>MVMLLARIGRTLIGTIGGRTLIGLIVLIVGYQVWLTASAGGKIADGVTDEPDRRGQYSIDVELGFPPERFHILEMQSYGRIRGTTENVIHLNGVMEDEIDAIARKYWVEEIRPGEDSVSLSDILGGD</sequence>
<reference evidence="2 3" key="1">
    <citation type="submission" date="2020-02" db="EMBL/GenBank/DDBJ databases">
        <authorList>
            <person name="Li X.-J."/>
            <person name="Han X.-M."/>
        </authorList>
    </citation>
    <scope>NUCLEOTIDE SEQUENCE [LARGE SCALE GENOMIC DNA]</scope>
    <source>
        <strain evidence="2 3">CCTCC AB 2017055</strain>
    </source>
</reference>
<name>A0A6L9SCX3_9ACTN</name>
<keyword evidence="3" id="KW-1185">Reference proteome</keyword>
<dbReference type="AlphaFoldDB" id="A0A6L9SCX3"/>
<evidence type="ECO:0000313" key="2">
    <source>
        <dbReference type="EMBL" id="NEE02927.1"/>
    </source>
</evidence>
<gene>
    <name evidence="2" type="ORF">G1H10_22440</name>
</gene>